<dbReference type="SUPFAM" id="SSF46785">
    <property type="entry name" value="Winged helix' DNA-binding domain"/>
    <property type="match status" value="1"/>
</dbReference>
<dbReference type="OrthoDB" id="340227at2759"/>
<feature type="compositionally biased region" description="Basic and acidic residues" evidence="3">
    <location>
        <begin position="35"/>
        <end position="53"/>
    </location>
</feature>
<dbReference type="GO" id="GO:0005829">
    <property type="term" value="C:cytosol"/>
    <property type="evidence" value="ECO:0007669"/>
    <property type="project" value="TreeGrafter"/>
</dbReference>
<feature type="compositionally biased region" description="Polar residues" evidence="3">
    <location>
        <begin position="56"/>
        <end position="77"/>
    </location>
</feature>
<feature type="compositionally biased region" description="Low complexity" evidence="3">
    <location>
        <begin position="577"/>
        <end position="590"/>
    </location>
</feature>
<feature type="compositionally biased region" description="Low complexity" evidence="3">
    <location>
        <begin position="237"/>
        <end position="256"/>
    </location>
</feature>
<dbReference type="InterPro" id="IPR036388">
    <property type="entry name" value="WH-like_DNA-bd_sf"/>
</dbReference>
<feature type="compositionally biased region" description="Basic and acidic residues" evidence="3">
    <location>
        <begin position="215"/>
        <end position="236"/>
    </location>
</feature>
<dbReference type="SMART" id="SM00715">
    <property type="entry name" value="LA"/>
    <property type="match status" value="1"/>
</dbReference>
<feature type="compositionally biased region" description="Low complexity" evidence="3">
    <location>
        <begin position="363"/>
        <end position="380"/>
    </location>
</feature>
<dbReference type="Gene3D" id="1.10.10.10">
    <property type="entry name" value="Winged helix-like DNA-binding domain superfamily/Winged helix DNA-binding domain"/>
    <property type="match status" value="1"/>
</dbReference>
<dbReference type="CDD" id="cd07323">
    <property type="entry name" value="LAM"/>
    <property type="match status" value="1"/>
</dbReference>
<name>W7HY14_9PEZI</name>
<evidence type="ECO:0000313" key="6">
    <source>
        <dbReference type="Proteomes" id="UP000024837"/>
    </source>
</evidence>
<organism evidence="5 6">
    <name type="scientific">Drechslerella stenobrocha 248</name>
    <dbReference type="NCBI Taxonomy" id="1043628"/>
    <lineage>
        <taxon>Eukaryota</taxon>
        <taxon>Fungi</taxon>
        <taxon>Dikarya</taxon>
        <taxon>Ascomycota</taxon>
        <taxon>Pezizomycotina</taxon>
        <taxon>Orbiliomycetes</taxon>
        <taxon>Orbiliales</taxon>
        <taxon>Orbiliaceae</taxon>
        <taxon>Drechslerella</taxon>
    </lineage>
</organism>
<proteinExistence type="predicted"/>
<sequence length="1146" mass="126696">MTTATAIETKMPVFSYAAAASGKAKPSSSGLSTPDESKKSDSVGALDYKKEIPDLSQLNINGESSTASKDHVSTPSEPNGVASGGPASTKGVDSQSSQEDDGRSSISGQEATGSTVDNDDDSKDGKENGPDGKTKFKTHNLIDAPIPKENPWIRRKEAFDRTRALQADTKKPQPPTMNGIASHDKGSQTYGNDRRHNRQKSNVSESRSPHPAASGRREVNGGFDKRAAAEAIKEVKAASPVDDSSRGSGSRPAGRPIKGQQDETVSRDVSTPPAPPSMSDKALWPTPEVAQDEEKREKREKEEREKEKPTTTAARPAKDKWIAMAVTPNIIYDTPLPVRTGRGPRGGRADRGGRVGQPSSRQAADADASTTPTEPTSSPAFDKSRGPQAQPEQRGAQNANSDARSRRPTNASAAQTENSSVESVAKKDSVEAKRDANLQLANGSSKVNGVSSEESSQKDRKPSQPQDDGAFVGQGVLPPSTLRPKTDKPATFQGSRDQNTHSRGGYTGTYGHKQENEANNSTHAPRERPSGRGNFRGGRGDSNSFVNHANSRFNGGNSIRHHSPPSQINTSAHHQSRQSPQYPSSPSTPQTARSYRGNSRSHSVTQSQQYGKYGAQNGAYPPQSPYVQSPSYYAPYYNARNGVNQGVPMHPDYEFTAAVQNVMNQLAYYFSFDNMVKDTYLRSHMDGQGWIFLEVIASFRKVKEMTKDNKNIVREACIQCPEVEFSGFHPDGRERLRPARNPTEWILKYEERDESCRHEGPNWDPARFPHPHMPVTGHQFPGYNPYPQPGHMVPGFVSGQEFVPENGAAYGNGFMPQYQPYMQGHEAPPTNGHPPVDEVVVQTDKLIRHPKKYPTFDEFIDEDINLLVVVLRKNPAEAKSKDGAQQPGVMVTDQLNDALVKLEQDSTSSDVQRSNENEEQLVQFYPTSKIGANSNTRKPSDEFGWFVHPGVSQEAARVPDITTFTLTSYPEFKNRVLSRRQNEGAASVAELDILYRFFSHFLRKHFNLNMYNEFKSLAVEDFHKGYSNGIEYLYKFHVFKIQNFPTPDLFFQDFAIFASDQNHEKPPYDKKMVDTVGYSKHITHSTKTRLARFMQEKNKNFQIWPTVANHINHHNHHHYGGNHNNHNHNHGHQNGGHAANGPTGRA</sequence>
<feature type="compositionally biased region" description="Polar residues" evidence="3">
    <location>
        <begin position="541"/>
        <end position="557"/>
    </location>
</feature>
<dbReference type="GO" id="GO:0000339">
    <property type="term" value="F:RNA cap binding"/>
    <property type="evidence" value="ECO:0007669"/>
    <property type="project" value="InterPro"/>
</dbReference>
<evidence type="ECO:0000259" key="4">
    <source>
        <dbReference type="PROSITE" id="PS50961"/>
    </source>
</evidence>
<reference evidence="5 6" key="1">
    <citation type="submission" date="2013-05" db="EMBL/GenBank/DDBJ databases">
        <title>Drechslerella stenobrocha genome reveals carnivorous origination and mechanical trapping mechanism of predatory fungi.</title>
        <authorList>
            <person name="Liu X."/>
            <person name="Zhang W."/>
            <person name="Liu K."/>
        </authorList>
    </citation>
    <scope>NUCLEOTIDE SEQUENCE [LARGE SCALE GENOMIC DNA]</scope>
    <source>
        <strain evidence="5 6">248</strain>
    </source>
</reference>
<evidence type="ECO:0000256" key="2">
    <source>
        <dbReference type="PROSITE-ProRule" id="PRU00332"/>
    </source>
</evidence>
<feature type="compositionally biased region" description="Basic and acidic residues" evidence="3">
    <location>
        <begin position="292"/>
        <end position="309"/>
    </location>
</feature>
<dbReference type="SMART" id="SM00684">
    <property type="entry name" value="DM15"/>
    <property type="match status" value="2"/>
</dbReference>
<dbReference type="InterPro" id="IPR045180">
    <property type="entry name" value="La_dom_prot"/>
</dbReference>
<dbReference type="Pfam" id="PF05383">
    <property type="entry name" value="La"/>
    <property type="match status" value="1"/>
</dbReference>
<feature type="region of interest" description="Disordered" evidence="3">
    <location>
        <begin position="17"/>
        <end position="622"/>
    </location>
</feature>
<feature type="compositionally biased region" description="Polar residues" evidence="3">
    <location>
        <begin position="104"/>
        <end position="116"/>
    </location>
</feature>
<dbReference type="Pfam" id="PF21071">
    <property type="entry name" value="LARP1_HEAT"/>
    <property type="match status" value="1"/>
</dbReference>
<dbReference type="PANTHER" id="PTHR22792">
    <property type="entry name" value="LUPUS LA PROTEIN-RELATED"/>
    <property type="match status" value="1"/>
</dbReference>
<dbReference type="GO" id="GO:0045727">
    <property type="term" value="P:positive regulation of translation"/>
    <property type="evidence" value="ECO:0007669"/>
    <property type="project" value="TreeGrafter"/>
</dbReference>
<keyword evidence="6" id="KW-1185">Reference proteome</keyword>
<feature type="compositionally biased region" description="Low complexity" evidence="3">
    <location>
        <begin position="17"/>
        <end position="30"/>
    </location>
</feature>
<dbReference type="PANTHER" id="PTHR22792:SF132">
    <property type="entry name" value="LA-RELATED PROTEIN 1"/>
    <property type="match status" value="1"/>
</dbReference>
<feature type="compositionally biased region" description="Polar residues" evidence="3">
    <location>
        <begin position="591"/>
        <end position="610"/>
    </location>
</feature>
<dbReference type="PROSITE" id="PS50961">
    <property type="entry name" value="HTH_LA"/>
    <property type="match status" value="1"/>
</dbReference>
<dbReference type="GO" id="GO:0048255">
    <property type="term" value="P:mRNA stabilization"/>
    <property type="evidence" value="ECO:0007669"/>
    <property type="project" value="InterPro"/>
</dbReference>
<feature type="region of interest" description="Disordered" evidence="3">
    <location>
        <begin position="1115"/>
        <end position="1146"/>
    </location>
</feature>
<feature type="compositionally biased region" description="Polar residues" evidence="3">
    <location>
        <begin position="564"/>
        <end position="573"/>
    </location>
</feature>
<dbReference type="GO" id="GO:0010494">
    <property type="term" value="C:cytoplasmic stress granule"/>
    <property type="evidence" value="ECO:0007669"/>
    <property type="project" value="TreeGrafter"/>
</dbReference>
<keyword evidence="1 2" id="KW-0694">RNA-binding</keyword>
<feature type="compositionally biased region" description="Basic residues" evidence="3">
    <location>
        <begin position="1115"/>
        <end position="1131"/>
    </location>
</feature>
<evidence type="ECO:0000313" key="5">
    <source>
        <dbReference type="EMBL" id="EWC48399.1"/>
    </source>
</evidence>
<dbReference type="AlphaFoldDB" id="W7HY14"/>
<dbReference type="Proteomes" id="UP000024837">
    <property type="component" value="Unassembled WGS sequence"/>
</dbReference>
<evidence type="ECO:0000256" key="3">
    <source>
        <dbReference type="SAM" id="MobiDB-lite"/>
    </source>
</evidence>
<dbReference type="EMBL" id="KI966390">
    <property type="protein sequence ID" value="EWC48399.1"/>
    <property type="molecule type" value="Genomic_DNA"/>
</dbReference>
<feature type="compositionally biased region" description="Basic and acidic residues" evidence="3">
    <location>
        <begin position="123"/>
        <end position="134"/>
    </location>
</feature>
<dbReference type="HOGENOM" id="CLU_273194_0_0_1"/>
<feature type="domain" description="HTH La-type RNA-binding" evidence="4">
    <location>
        <begin position="652"/>
        <end position="743"/>
    </location>
</feature>
<gene>
    <name evidence="5" type="ORF">DRE_02168</name>
</gene>
<evidence type="ECO:0000256" key="1">
    <source>
        <dbReference type="ARBA" id="ARBA00022884"/>
    </source>
</evidence>
<accession>W7HY14</accession>
<feature type="compositionally biased region" description="Basic and acidic residues" evidence="3">
    <location>
        <begin position="151"/>
        <end position="171"/>
    </location>
</feature>
<dbReference type="InterPro" id="IPR036390">
    <property type="entry name" value="WH_DNA-bd_sf"/>
</dbReference>
<feature type="compositionally biased region" description="Basic and acidic residues" evidence="3">
    <location>
        <begin position="424"/>
        <end position="436"/>
    </location>
</feature>
<dbReference type="InterPro" id="IPR006630">
    <property type="entry name" value="La_HTH"/>
</dbReference>
<protein>
    <recommendedName>
        <fullName evidence="4">HTH La-type RNA-binding domain-containing protein</fullName>
    </recommendedName>
</protein>
<feature type="compositionally biased region" description="Low complexity" evidence="3">
    <location>
        <begin position="1135"/>
        <end position="1146"/>
    </location>
</feature>
<feature type="compositionally biased region" description="Polar residues" evidence="3">
    <location>
        <begin position="439"/>
        <end position="454"/>
    </location>
</feature>
<dbReference type="InterPro" id="IPR006607">
    <property type="entry name" value="DM15"/>
</dbReference>
<feature type="compositionally biased region" description="Polar residues" evidence="3">
    <location>
        <begin position="395"/>
        <end position="422"/>
    </location>
</feature>